<evidence type="ECO:0000313" key="14">
    <source>
        <dbReference type="Proteomes" id="UP000029738"/>
    </source>
</evidence>
<evidence type="ECO:0000256" key="1">
    <source>
        <dbReference type="ARBA" id="ARBA00002324"/>
    </source>
</evidence>
<evidence type="ECO:0000256" key="8">
    <source>
        <dbReference type="ARBA" id="ARBA00023027"/>
    </source>
</evidence>
<reference evidence="13" key="1">
    <citation type="journal article" date="2015" name="Genome Announc.">
        <title>Draft Genome Sequence of Tolypothrix boutellei Strain VB521301.</title>
        <authorList>
            <person name="Chandrababunaidu M.M."/>
            <person name="Singh D."/>
            <person name="Sen D."/>
            <person name="Bhan S."/>
            <person name="Das S."/>
            <person name="Gupta A."/>
            <person name="Adhikary S.P."/>
            <person name="Tripathy S."/>
        </authorList>
    </citation>
    <scope>NUCLEOTIDE SEQUENCE</scope>
    <source>
        <strain evidence="13">VB521301</strain>
    </source>
</reference>
<evidence type="ECO:0000313" key="12">
    <source>
        <dbReference type="EMBL" id="KAF3888768.1"/>
    </source>
</evidence>
<comment type="caution">
    <text evidence="13">The sequence shown here is derived from an EMBL/GenBank/DDBJ whole genome shotgun (WGS) entry which is preliminary data.</text>
</comment>
<feature type="domain" description="Cytidyltransferase-like" evidence="11">
    <location>
        <begin position="6"/>
        <end position="177"/>
    </location>
</feature>
<keyword evidence="14" id="KW-1185">Reference proteome</keyword>
<comment type="function">
    <text evidence="1 10">Catalyzes the reversible adenylation of nicotinate mononucleotide (NaMN) to nicotinic acid adenine dinucleotide (NaAD).</text>
</comment>
<dbReference type="NCBIfam" id="TIGR00125">
    <property type="entry name" value="cyt_tran_rel"/>
    <property type="match status" value="1"/>
</dbReference>
<dbReference type="RefSeq" id="WP_038089679.1">
    <property type="nucleotide sequence ID" value="NZ_JHEG04000001.1"/>
</dbReference>
<dbReference type="PANTHER" id="PTHR39321:SF3">
    <property type="entry name" value="PHOSPHOPANTETHEINE ADENYLYLTRANSFERASE"/>
    <property type="match status" value="1"/>
</dbReference>
<dbReference type="NCBIfam" id="TIGR00482">
    <property type="entry name" value="nicotinate (nicotinamide) nucleotide adenylyltransferase"/>
    <property type="match status" value="1"/>
</dbReference>
<keyword evidence="7 10" id="KW-0067">ATP-binding</keyword>
<dbReference type="EMBL" id="JHEG02000059">
    <property type="protein sequence ID" value="KIE07729.1"/>
    <property type="molecule type" value="Genomic_DNA"/>
</dbReference>
<comment type="similarity">
    <text evidence="10">Belongs to the NadD family.</text>
</comment>
<keyword evidence="6 10" id="KW-0547">Nucleotide-binding</keyword>
<evidence type="ECO:0000256" key="4">
    <source>
        <dbReference type="ARBA" id="ARBA00022679"/>
    </source>
</evidence>
<dbReference type="OrthoDB" id="5295945at2"/>
<evidence type="ECO:0000256" key="2">
    <source>
        <dbReference type="ARBA" id="ARBA00005019"/>
    </source>
</evidence>
<reference evidence="12" key="2">
    <citation type="submission" date="2019-11" db="EMBL/GenBank/DDBJ databases">
        <title>Improved Assembly of Tolypothrix boutellei genome.</title>
        <authorList>
            <person name="Sarangi A.N."/>
            <person name="Mukherjee M."/>
            <person name="Ghosh S."/>
            <person name="Singh D."/>
            <person name="Das A."/>
            <person name="Kant S."/>
            <person name="Prusty A."/>
            <person name="Tripathy S."/>
        </authorList>
    </citation>
    <scope>NUCLEOTIDE SEQUENCE</scope>
    <source>
        <strain evidence="12">VB521301</strain>
    </source>
</reference>
<dbReference type="InterPro" id="IPR014729">
    <property type="entry name" value="Rossmann-like_a/b/a_fold"/>
</dbReference>
<dbReference type="InterPro" id="IPR004821">
    <property type="entry name" value="Cyt_trans-like"/>
</dbReference>
<evidence type="ECO:0000256" key="5">
    <source>
        <dbReference type="ARBA" id="ARBA00022695"/>
    </source>
</evidence>
<protein>
    <recommendedName>
        <fullName evidence="10">Probable nicotinate-nucleotide adenylyltransferase</fullName>
        <ecNumber evidence="10">2.7.7.18</ecNumber>
    </recommendedName>
    <alternativeName>
        <fullName evidence="10">Deamido-NAD(+) diphosphorylase</fullName>
    </alternativeName>
    <alternativeName>
        <fullName evidence="10">Deamido-NAD(+) pyrophosphorylase</fullName>
    </alternativeName>
    <alternativeName>
        <fullName evidence="10">Nicotinate mononucleotide adenylyltransferase</fullName>
        <shortName evidence="10">NaMN adenylyltransferase</shortName>
    </alternativeName>
</protein>
<dbReference type="Pfam" id="PF01467">
    <property type="entry name" value="CTP_transf_like"/>
    <property type="match status" value="1"/>
</dbReference>
<dbReference type="InterPro" id="IPR005248">
    <property type="entry name" value="NadD/NMNAT"/>
</dbReference>
<dbReference type="GO" id="GO:0009435">
    <property type="term" value="P:NAD+ biosynthetic process"/>
    <property type="evidence" value="ECO:0007669"/>
    <property type="project" value="UniProtKB-UniRule"/>
</dbReference>
<dbReference type="EC" id="2.7.7.18" evidence="10"/>
<keyword evidence="8 10" id="KW-0520">NAD</keyword>
<dbReference type="GO" id="GO:0004515">
    <property type="term" value="F:nicotinate-nucleotide adenylyltransferase activity"/>
    <property type="evidence" value="ECO:0007669"/>
    <property type="project" value="UniProtKB-UniRule"/>
</dbReference>
<dbReference type="NCBIfam" id="NF000840">
    <property type="entry name" value="PRK00071.1-3"/>
    <property type="match status" value="1"/>
</dbReference>
<dbReference type="UniPathway" id="UPA00253">
    <property type="reaction ID" value="UER00332"/>
</dbReference>
<dbReference type="SUPFAM" id="SSF52374">
    <property type="entry name" value="Nucleotidylyl transferase"/>
    <property type="match status" value="1"/>
</dbReference>
<name>A0A0C1QQE1_9CYAN</name>
<dbReference type="HAMAP" id="MF_00244">
    <property type="entry name" value="NaMN_adenylyltr"/>
    <property type="match status" value="1"/>
</dbReference>
<gene>
    <name evidence="10 12" type="primary">nadD</name>
    <name evidence="13" type="ORF">DA73_0242700</name>
    <name evidence="12" type="ORF">DA73_0400027255</name>
</gene>
<comment type="catalytic activity">
    <reaction evidence="9 10">
        <text>nicotinate beta-D-ribonucleotide + ATP + H(+) = deamido-NAD(+) + diphosphate</text>
        <dbReference type="Rhea" id="RHEA:22860"/>
        <dbReference type="ChEBI" id="CHEBI:15378"/>
        <dbReference type="ChEBI" id="CHEBI:30616"/>
        <dbReference type="ChEBI" id="CHEBI:33019"/>
        <dbReference type="ChEBI" id="CHEBI:57502"/>
        <dbReference type="ChEBI" id="CHEBI:58437"/>
        <dbReference type="EC" id="2.7.7.18"/>
    </reaction>
</comment>
<evidence type="ECO:0000256" key="7">
    <source>
        <dbReference type="ARBA" id="ARBA00022840"/>
    </source>
</evidence>
<keyword evidence="3 10" id="KW-0662">Pyridine nucleotide biosynthesis</keyword>
<organism evidence="13">
    <name type="scientific">Tolypothrix bouteillei VB521301</name>
    <dbReference type="NCBI Taxonomy" id="1479485"/>
    <lineage>
        <taxon>Bacteria</taxon>
        <taxon>Bacillati</taxon>
        <taxon>Cyanobacteriota</taxon>
        <taxon>Cyanophyceae</taxon>
        <taxon>Nostocales</taxon>
        <taxon>Tolypothrichaceae</taxon>
        <taxon>Tolypothrix</taxon>
    </lineage>
</organism>
<dbReference type="GO" id="GO:0005524">
    <property type="term" value="F:ATP binding"/>
    <property type="evidence" value="ECO:0007669"/>
    <property type="project" value="UniProtKB-KW"/>
</dbReference>
<evidence type="ECO:0000256" key="3">
    <source>
        <dbReference type="ARBA" id="ARBA00022642"/>
    </source>
</evidence>
<dbReference type="PANTHER" id="PTHR39321">
    <property type="entry name" value="NICOTINATE-NUCLEOTIDE ADENYLYLTRANSFERASE-RELATED"/>
    <property type="match status" value="1"/>
</dbReference>
<keyword evidence="5 10" id="KW-0548">Nucleotidyltransferase</keyword>
<evidence type="ECO:0000256" key="6">
    <source>
        <dbReference type="ARBA" id="ARBA00022741"/>
    </source>
</evidence>
<evidence type="ECO:0000256" key="10">
    <source>
        <dbReference type="HAMAP-Rule" id="MF_00244"/>
    </source>
</evidence>
<dbReference type="CDD" id="cd02165">
    <property type="entry name" value="NMNAT"/>
    <property type="match status" value="1"/>
</dbReference>
<evidence type="ECO:0000256" key="9">
    <source>
        <dbReference type="ARBA" id="ARBA00048721"/>
    </source>
</evidence>
<dbReference type="Proteomes" id="UP000029738">
    <property type="component" value="Unassembled WGS sequence"/>
</dbReference>
<evidence type="ECO:0000313" key="13">
    <source>
        <dbReference type="EMBL" id="KIE07729.1"/>
    </source>
</evidence>
<comment type="pathway">
    <text evidence="2 10">Cofactor biosynthesis; NAD(+) biosynthesis; deamido-NAD(+) from nicotinate D-ribonucleotide: step 1/1.</text>
</comment>
<sequence length="206" mass="23628">MRQLAIFGGTFDPVHWGHLILAEAALHQVPLEQVIWVPSFNPPYKQAATFEHRVKMVQHAIAENPKFSVSLVEQGHSGSSFAIDTLINLSADCPDTRWYWIIGLDAFQTLPRWYRGQELARLCEWLIAPRLLSGETITQSEIICKQVVQKLTKQTFNIHWQLLNIPFLGLSSSLIRNMYNDGRSIRYLVPETVRAYIANHNLYEKG</sequence>
<dbReference type="AlphaFoldDB" id="A0A0C1QQE1"/>
<dbReference type="EMBL" id="JHEG04000001">
    <property type="protein sequence ID" value="KAF3888768.1"/>
    <property type="molecule type" value="Genomic_DNA"/>
</dbReference>
<proteinExistence type="inferred from homology"/>
<accession>A0A0C1QQE1</accession>
<evidence type="ECO:0000259" key="11">
    <source>
        <dbReference type="Pfam" id="PF01467"/>
    </source>
</evidence>
<keyword evidence="4 10" id="KW-0808">Transferase</keyword>
<dbReference type="STRING" id="1479485.DA73_0242700"/>
<dbReference type="Gene3D" id="3.40.50.620">
    <property type="entry name" value="HUPs"/>
    <property type="match status" value="1"/>
</dbReference>